<protein>
    <recommendedName>
        <fullName evidence="11">V-type ATP synthase subunit I</fullName>
    </recommendedName>
</protein>
<evidence type="ECO:0000256" key="4">
    <source>
        <dbReference type="ARBA" id="ARBA00022692"/>
    </source>
</evidence>
<feature type="transmembrane region" description="Helical" evidence="8">
    <location>
        <begin position="368"/>
        <end position="396"/>
    </location>
</feature>
<keyword evidence="4 8" id="KW-0812">Transmembrane</keyword>
<evidence type="ECO:0000256" key="5">
    <source>
        <dbReference type="ARBA" id="ARBA00022989"/>
    </source>
</evidence>
<keyword evidence="6" id="KW-0406">Ion transport</keyword>
<feature type="transmembrane region" description="Helical" evidence="8">
    <location>
        <begin position="291"/>
        <end position="310"/>
    </location>
</feature>
<dbReference type="GO" id="GO:0007035">
    <property type="term" value="P:vacuolar acidification"/>
    <property type="evidence" value="ECO:0007669"/>
    <property type="project" value="TreeGrafter"/>
</dbReference>
<dbReference type="PANTHER" id="PTHR11629:SF63">
    <property type="entry name" value="V-TYPE PROTON ATPASE SUBUNIT A"/>
    <property type="match status" value="1"/>
</dbReference>
<dbReference type="GO" id="GO:0033179">
    <property type="term" value="C:proton-transporting V-type ATPase, V0 domain"/>
    <property type="evidence" value="ECO:0007669"/>
    <property type="project" value="InterPro"/>
</dbReference>
<evidence type="ECO:0000256" key="3">
    <source>
        <dbReference type="ARBA" id="ARBA00022448"/>
    </source>
</evidence>
<comment type="caution">
    <text evidence="9">The sequence shown here is derived from an EMBL/GenBank/DDBJ whole genome shotgun (WGS) entry which is preliminary data.</text>
</comment>
<comment type="subcellular location">
    <subcellularLocation>
        <location evidence="1">Membrane</location>
        <topology evidence="1">Multi-pass membrane protein</topology>
    </subcellularLocation>
</comment>
<comment type="similarity">
    <text evidence="2">Belongs to the V-ATPase 116 kDa subunit family.</text>
</comment>
<reference evidence="9" key="1">
    <citation type="submission" date="2023-03" db="EMBL/GenBank/DDBJ databases">
        <title>Actinoallomurus iriomotensis NBRC 103681.</title>
        <authorList>
            <person name="Ichikawa N."/>
            <person name="Sato H."/>
            <person name="Tonouchi N."/>
        </authorList>
    </citation>
    <scope>NUCLEOTIDE SEQUENCE</scope>
    <source>
        <strain evidence="9">NBRC 103681</strain>
    </source>
</reference>
<keyword evidence="5 8" id="KW-1133">Transmembrane helix</keyword>
<keyword evidence="3" id="KW-0813">Transport</keyword>
<feature type="transmembrane region" description="Helical" evidence="8">
    <location>
        <begin position="340"/>
        <end position="362"/>
    </location>
</feature>
<evidence type="ECO:0000313" key="9">
    <source>
        <dbReference type="EMBL" id="GLY75564.1"/>
    </source>
</evidence>
<evidence type="ECO:0008006" key="11">
    <source>
        <dbReference type="Google" id="ProtNLM"/>
    </source>
</evidence>
<name>A0A9W6VQ66_9ACTN</name>
<sequence>MRMDRIAVVAPADRMRAVLVRLAGTGTVEFDDATPAPAPEAVLSVLPPPATGRPELLAGEAALRAHSRASTTRDGVSAIAGWAPADTVGRLSADLEAVDGAVVVLSRPRGVEIPSMLRPGGVRGSLGSLVETYGTVPYRDVDPTPVAVGAFLLMFGMMFGDVGHGALLLLIAAALAFWHRLARFRRAWPFAAGTGLAGIVFGALYGEFFGPTGVLPALWLRPLERPVALMAAAVFVGAALLAGALALGTVNRVREAGWRAALYASSGIAGVALFAGLAVVAAGWYASLVPLVVLGAVLASLGMVLIFVGFTGEGGVFEACVELFDTVLGLGSNVASFTRLAAFGLTHAALGSIVWAGTRALWPRGTAGAAGAVAVFVAGNLLAFALEGLVVAVQALRLEYYELFSRVFQAQGRPFRPWRLPVITEEVSPWPHGSPASR</sequence>
<gene>
    <name evidence="9" type="ORF">Airi01_038310</name>
</gene>
<dbReference type="GO" id="GO:0016471">
    <property type="term" value="C:vacuolar proton-transporting V-type ATPase complex"/>
    <property type="evidence" value="ECO:0007669"/>
    <property type="project" value="TreeGrafter"/>
</dbReference>
<evidence type="ECO:0000256" key="6">
    <source>
        <dbReference type="ARBA" id="ARBA00023065"/>
    </source>
</evidence>
<evidence type="ECO:0000256" key="8">
    <source>
        <dbReference type="SAM" id="Phobius"/>
    </source>
</evidence>
<feature type="transmembrane region" description="Helical" evidence="8">
    <location>
        <begin position="146"/>
        <end position="175"/>
    </location>
</feature>
<feature type="transmembrane region" description="Helical" evidence="8">
    <location>
        <begin position="226"/>
        <end position="248"/>
    </location>
</feature>
<proteinExistence type="inferred from homology"/>
<evidence type="ECO:0000256" key="1">
    <source>
        <dbReference type="ARBA" id="ARBA00004141"/>
    </source>
</evidence>
<dbReference type="PANTHER" id="PTHR11629">
    <property type="entry name" value="VACUOLAR PROTON ATPASES"/>
    <property type="match status" value="1"/>
</dbReference>
<organism evidence="9 10">
    <name type="scientific">Actinoallomurus iriomotensis</name>
    <dbReference type="NCBI Taxonomy" id="478107"/>
    <lineage>
        <taxon>Bacteria</taxon>
        <taxon>Bacillati</taxon>
        <taxon>Actinomycetota</taxon>
        <taxon>Actinomycetes</taxon>
        <taxon>Streptosporangiales</taxon>
        <taxon>Thermomonosporaceae</taxon>
        <taxon>Actinoallomurus</taxon>
    </lineage>
</organism>
<dbReference type="GO" id="GO:0051117">
    <property type="term" value="F:ATPase binding"/>
    <property type="evidence" value="ECO:0007669"/>
    <property type="project" value="TreeGrafter"/>
</dbReference>
<dbReference type="GO" id="GO:0046961">
    <property type="term" value="F:proton-transporting ATPase activity, rotational mechanism"/>
    <property type="evidence" value="ECO:0007669"/>
    <property type="project" value="InterPro"/>
</dbReference>
<feature type="transmembrane region" description="Helical" evidence="8">
    <location>
        <begin position="187"/>
        <end position="206"/>
    </location>
</feature>
<dbReference type="Pfam" id="PF01496">
    <property type="entry name" value="V_ATPase_I"/>
    <property type="match status" value="2"/>
</dbReference>
<keyword evidence="7 8" id="KW-0472">Membrane</keyword>
<dbReference type="InterPro" id="IPR002490">
    <property type="entry name" value="V-ATPase_116kDa_su"/>
</dbReference>
<evidence type="ECO:0000256" key="7">
    <source>
        <dbReference type="ARBA" id="ARBA00023136"/>
    </source>
</evidence>
<dbReference type="EMBL" id="BSTJ01000004">
    <property type="protein sequence ID" value="GLY75564.1"/>
    <property type="molecule type" value="Genomic_DNA"/>
</dbReference>
<dbReference type="AlphaFoldDB" id="A0A9W6VQ66"/>
<evidence type="ECO:0000256" key="2">
    <source>
        <dbReference type="ARBA" id="ARBA00009904"/>
    </source>
</evidence>
<feature type="transmembrane region" description="Helical" evidence="8">
    <location>
        <begin position="260"/>
        <end position="285"/>
    </location>
</feature>
<evidence type="ECO:0000313" key="10">
    <source>
        <dbReference type="Proteomes" id="UP001165135"/>
    </source>
</evidence>
<accession>A0A9W6VQ66</accession>
<dbReference type="Proteomes" id="UP001165135">
    <property type="component" value="Unassembled WGS sequence"/>
</dbReference>